<gene>
    <name evidence="2" type="ORF">PIIN_02155</name>
</gene>
<dbReference type="HOGENOM" id="CLU_2758727_0_0_1"/>
<evidence type="ECO:0000313" key="3">
    <source>
        <dbReference type="Proteomes" id="UP000007148"/>
    </source>
</evidence>
<keyword evidence="3" id="KW-1185">Reference proteome</keyword>
<proteinExistence type="predicted"/>
<protein>
    <submittedName>
        <fullName evidence="2">Uncharacterized protein</fullName>
    </submittedName>
</protein>
<dbReference type="AlphaFoldDB" id="G4TAF2"/>
<evidence type="ECO:0000313" key="2">
    <source>
        <dbReference type="EMBL" id="CCA68291.1"/>
    </source>
</evidence>
<evidence type="ECO:0000256" key="1">
    <source>
        <dbReference type="SAM" id="MobiDB-lite"/>
    </source>
</evidence>
<feature type="compositionally biased region" description="Polar residues" evidence="1">
    <location>
        <begin position="51"/>
        <end position="64"/>
    </location>
</feature>
<reference evidence="2 3" key="1">
    <citation type="journal article" date="2011" name="PLoS Pathog.">
        <title>Endophytic Life Strategies Decoded by Genome and Transcriptome Analyses of the Mutualistic Root Symbiont Piriformospora indica.</title>
        <authorList>
            <person name="Zuccaro A."/>
            <person name="Lahrmann U."/>
            <person name="Guldener U."/>
            <person name="Langen G."/>
            <person name="Pfiffi S."/>
            <person name="Biedenkopf D."/>
            <person name="Wong P."/>
            <person name="Samans B."/>
            <person name="Grimm C."/>
            <person name="Basiewicz M."/>
            <person name="Murat C."/>
            <person name="Martin F."/>
            <person name="Kogel K.H."/>
        </authorList>
    </citation>
    <scope>NUCLEOTIDE SEQUENCE [LARGE SCALE GENOMIC DNA]</scope>
    <source>
        <strain evidence="2 3">DSM 11827</strain>
    </source>
</reference>
<feature type="region of interest" description="Disordered" evidence="1">
    <location>
        <begin position="26"/>
        <end position="70"/>
    </location>
</feature>
<sequence>MSHRPPPKHEGVIIDDIAEERAARAKQLKEDFPGSRNVPSTGLRLPESTKAPESNEQKGQASSPEKSDQT</sequence>
<name>G4TAF2_SERID</name>
<comment type="caution">
    <text evidence="2">The sequence shown here is derived from an EMBL/GenBank/DDBJ whole genome shotgun (WGS) entry which is preliminary data.</text>
</comment>
<dbReference type="Proteomes" id="UP000007148">
    <property type="component" value="Unassembled WGS sequence"/>
</dbReference>
<accession>G4TAF2</accession>
<dbReference type="OrthoDB" id="10390472at2759"/>
<dbReference type="EMBL" id="CAFZ01000029">
    <property type="protein sequence ID" value="CCA68291.1"/>
    <property type="molecule type" value="Genomic_DNA"/>
</dbReference>
<organism evidence="2 3">
    <name type="scientific">Serendipita indica (strain DSM 11827)</name>
    <name type="common">Root endophyte fungus</name>
    <name type="synonym">Piriformospora indica</name>
    <dbReference type="NCBI Taxonomy" id="1109443"/>
    <lineage>
        <taxon>Eukaryota</taxon>
        <taxon>Fungi</taxon>
        <taxon>Dikarya</taxon>
        <taxon>Basidiomycota</taxon>
        <taxon>Agaricomycotina</taxon>
        <taxon>Agaricomycetes</taxon>
        <taxon>Sebacinales</taxon>
        <taxon>Serendipitaceae</taxon>
        <taxon>Serendipita</taxon>
    </lineage>
</organism>
<dbReference type="InParanoid" id="G4TAF2"/>